<protein>
    <submittedName>
        <fullName evidence="1">Uncharacterized protein</fullName>
    </submittedName>
</protein>
<dbReference type="EMBL" id="KN818288">
    <property type="protein sequence ID" value="KIL61120.1"/>
    <property type="molecule type" value="Genomic_DNA"/>
</dbReference>
<proteinExistence type="predicted"/>
<dbReference type="InParanoid" id="A0A0C2SDM2"/>
<accession>A0A0C2SDM2</accession>
<dbReference type="HOGENOM" id="CLU_189564_0_0_1"/>
<dbReference type="AlphaFoldDB" id="A0A0C2SDM2"/>
<feature type="non-terminal residue" evidence="1">
    <location>
        <position position="1"/>
    </location>
</feature>
<reference evidence="1 2" key="1">
    <citation type="submission" date="2014-04" db="EMBL/GenBank/DDBJ databases">
        <title>Evolutionary Origins and Diversification of the Mycorrhizal Mutualists.</title>
        <authorList>
            <consortium name="DOE Joint Genome Institute"/>
            <consortium name="Mycorrhizal Genomics Consortium"/>
            <person name="Kohler A."/>
            <person name="Kuo A."/>
            <person name="Nagy L.G."/>
            <person name="Floudas D."/>
            <person name="Copeland A."/>
            <person name="Barry K.W."/>
            <person name="Cichocki N."/>
            <person name="Veneault-Fourrey C."/>
            <person name="LaButti K."/>
            <person name="Lindquist E.A."/>
            <person name="Lipzen A."/>
            <person name="Lundell T."/>
            <person name="Morin E."/>
            <person name="Murat C."/>
            <person name="Riley R."/>
            <person name="Ohm R."/>
            <person name="Sun H."/>
            <person name="Tunlid A."/>
            <person name="Henrissat B."/>
            <person name="Grigoriev I.V."/>
            <person name="Hibbett D.S."/>
            <person name="Martin F."/>
        </authorList>
    </citation>
    <scope>NUCLEOTIDE SEQUENCE [LARGE SCALE GENOMIC DNA]</scope>
    <source>
        <strain evidence="1 2">Koide BX008</strain>
    </source>
</reference>
<evidence type="ECO:0000313" key="1">
    <source>
        <dbReference type="EMBL" id="KIL61120.1"/>
    </source>
</evidence>
<keyword evidence="2" id="KW-1185">Reference proteome</keyword>
<name>A0A0C2SDM2_AMAMK</name>
<dbReference type="Proteomes" id="UP000054549">
    <property type="component" value="Unassembled WGS sequence"/>
</dbReference>
<organism evidence="1 2">
    <name type="scientific">Amanita muscaria (strain Koide BX008)</name>
    <dbReference type="NCBI Taxonomy" id="946122"/>
    <lineage>
        <taxon>Eukaryota</taxon>
        <taxon>Fungi</taxon>
        <taxon>Dikarya</taxon>
        <taxon>Basidiomycota</taxon>
        <taxon>Agaricomycotina</taxon>
        <taxon>Agaricomycetes</taxon>
        <taxon>Agaricomycetidae</taxon>
        <taxon>Agaricales</taxon>
        <taxon>Pluteineae</taxon>
        <taxon>Amanitaceae</taxon>
        <taxon>Amanita</taxon>
    </lineage>
</organism>
<gene>
    <name evidence="1" type="ORF">M378DRAFT_167281</name>
</gene>
<evidence type="ECO:0000313" key="2">
    <source>
        <dbReference type="Proteomes" id="UP000054549"/>
    </source>
</evidence>
<sequence>ADPCRQPFDEITSPRKSDRMMALIDCIKCSNFSYLLRRVRRPAFPASMSNVLSRDKQRCGAVK</sequence>